<keyword evidence="5" id="KW-0255">Endonuclease</keyword>
<dbReference type="InterPro" id="IPR000055">
    <property type="entry name" value="Restrct_endonuc_typeI_TRD"/>
</dbReference>
<evidence type="ECO:0000259" key="4">
    <source>
        <dbReference type="Pfam" id="PF01420"/>
    </source>
</evidence>
<keyword evidence="2" id="KW-0680">Restriction system</keyword>
<comment type="similarity">
    <text evidence="1">Belongs to the type-I restriction system S methylase family.</text>
</comment>
<feature type="domain" description="Type I restriction modification DNA specificity" evidence="4">
    <location>
        <begin position="67"/>
        <end position="185"/>
    </location>
</feature>
<keyword evidence="5" id="KW-0540">Nuclease</keyword>
<protein>
    <submittedName>
        <fullName evidence="5">Restriction endonuclease subunit S</fullName>
        <ecNumber evidence="5">3.1.21.-</ecNumber>
    </submittedName>
</protein>
<dbReference type="CDD" id="cd17256">
    <property type="entry name" value="RMtype1_S_EcoJA65PI-TRD1-CR1_like"/>
    <property type="match status" value="1"/>
</dbReference>
<keyword evidence="6" id="KW-1185">Reference proteome</keyword>
<evidence type="ECO:0000256" key="2">
    <source>
        <dbReference type="ARBA" id="ARBA00022747"/>
    </source>
</evidence>
<dbReference type="PANTHER" id="PTHR30408">
    <property type="entry name" value="TYPE-1 RESTRICTION ENZYME ECOKI SPECIFICITY PROTEIN"/>
    <property type="match status" value="1"/>
</dbReference>
<evidence type="ECO:0000256" key="1">
    <source>
        <dbReference type="ARBA" id="ARBA00010923"/>
    </source>
</evidence>
<evidence type="ECO:0000313" key="5">
    <source>
        <dbReference type="EMBL" id="WRQ85564.1"/>
    </source>
</evidence>
<evidence type="ECO:0000313" key="6">
    <source>
        <dbReference type="Proteomes" id="UP000738431"/>
    </source>
</evidence>
<organism evidence="5 6">
    <name type="scientific">Actomonas aquatica</name>
    <dbReference type="NCBI Taxonomy" id="2866162"/>
    <lineage>
        <taxon>Bacteria</taxon>
        <taxon>Pseudomonadati</taxon>
        <taxon>Verrucomicrobiota</taxon>
        <taxon>Opitutia</taxon>
        <taxon>Opitutales</taxon>
        <taxon>Opitutaceae</taxon>
        <taxon>Actomonas</taxon>
    </lineage>
</organism>
<dbReference type="RefSeq" id="WP_221032893.1">
    <property type="nucleotide sequence ID" value="NZ_CP139781.1"/>
</dbReference>
<dbReference type="Pfam" id="PF01420">
    <property type="entry name" value="Methylase_S"/>
    <property type="match status" value="2"/>
</dbReference>
<dbReference type="Gene3D" id="1.10.287.1120">
    <property type="entry name" value="Bipartite methylase S protein"/>
    <property type="match status" value="1"/>
</dbReference>
<dbReference type="EC" id="3.1.21.-" evidence="5"/>
<dbReference type="Proteomes" id="UP000738431">
    <property type="component" value="Chromosome"/>
</dbReference>
<dbReference type="InterPro" id="IPR044946">
    <property type="entry name" value="Restrct_endonuc_typeI_TRD_sf"/>
</dbReference>
<name>A0ABZ1C253_9BACT</name>
<dbReference type="GO" id="GO:0016787">
    <property type="term" value="F:hydrolase activity"/>
    <property type="evidence" value="ECO:0007669"/>
    <property type="project" value="UniProtKB-KW"/>
</dbReference>
<keyword evidence="5" id="KW-0378">Hydrolase</keyword>
<dbReference type="CDD" id="cd17246">
    <property type="entry name" value="RMtype1_S_SonII-TRD2-CR2_like"/>
    <property type="match status" value="1"/>
</dbReference>
<dbReference type="GO" id="GO:0004519">
    <property type="term" value="F:endonuclease activity"/>
    <property type="evidence" value="ECO:0007669"/>
    <property type="project" value="UniProtKB-KW"/>
</dbReference>
<proteinExistence type="inferred from homology"/>
<keyword evidence="3" id="KW-0238">DNA-binding</keyword>
<dbReference type="SUPFAM" id="SSF116734">
    <property type="entry name" value="DNA methylase specificity domain"/>
    <property type="match status" value="2"/>
</dbReference>
<sequence length="414" mass="45767">MRPGYKQTEVGMIPEDWDLYNLVDLIDESRGIRYGIVQPGKFDPSGRFMVRGQDYSRGWVEPSELFRVSKEVEEPFKNARVKAGDVVITIVGASTGHLEVIPDWLDGANLTQTTARLAISPTRASGGFCKFFLQSSAGQRQVTNYLKGAAQPGLNCGDIEKFQIPLPPTLCEQRAIAEALSDMDGLLSGLDRLLAKKRDLKQAAMQQLLTAQTRLPGFRGEWVTTSLGEISEIRDGTHQTPKYVPAGIPFYSVEHVTSGDFTNTKFISEAEHRFLTRSFRIEKGDILMTRIGSVGDCKIVDWDVDASFYVSLALLKVHPDFSAGFVAQYSNTNAFKQEVEINSLASAIPKKINLGPISNIKILLPPTKAEQTAIAEVLSEMDAELTALEARRTKTQALKQAMMHQLLTGQTRLV</sequence>
<evidence type="ECO:0000256" key="3">
    <source>
        <dbReference type="ARBA" id="ARBA00023125"/>
    </source>
</evidence>
<accession>A0ABZ1C253</accession>
<dbReference type="EMBL" id="CP139781">
    <property type="protein sequence ID" value="WRQ85564.1"/>
    <property type="molecule type" value="Genomic_DNA"/>
</dbReference>
<dbReference type="Gene3D" id="3.90.220.20">
    <property type="entry name" value="DNA methylase specificity domains"/>
    <property type="match status" value="2"/>
</dbReference>
<dbReference type="PANTHER" id="PTHR30408:SF12">
    <property type="entry name" value="TYPE I RESTRICTION ENZYME MJAVIII SPECIFICITY SUBUNIT"/>
    <property type="match status" value="1"/>
</dbReference>
<feature type="domain" description="Type I restriction modification DNA specificity" evidence="4">
    <location>
        <begin position="221"/>
        <end position="393"/>
    </location>
</feature>
<dbReference type="InterPro" id="IPR052021">
    <property type="entry name" value="Type-I_RS_S_subunit"/>
</dbReference>
<gene>
    <name evidence="5" type="ORF">K1X11_012195</name>
</gene>
<reference evidence="5 6" key="1">
    <citation type="submission" date="2023-12" db="EMBL/GenBank/DDBJ databases">
        <title>Description of an unclassified Opitutus bacterium of Verrucomicrobiota.</title>
        <authorList>
            <person name="Zhang D.-F."/>
        </authorList>
    </citation>
    <scope>NUCLEOTIDE SEQUENCE [LARGE SCALE GENOMIC DNA]</scope>
    <source>
        <strain evidence="5 6">WL0086</strain>
    </source>
</reference>